<reference evidence="1" key="1">
    <citation type="submission" date="2023-01" db="EMBL/GenBank/DDBJ databases">
        <title>Genome assembly of the deep-sea coral Lophelia pertusa.</title>
        <authorList>
            <person name="Herrera S."/>
            <person name="Cordes E."/>
        </authorList>
    </citation>
    <scope>NUCLEOTIDE SEQUENCE</scope>
    <source>
        <strain evidence="1">USNM1676648</strain>
        <tissue evidence="1">Polyp</tissue>
    </source>
</reference>
<dbReference type="Proteomes" id="UP001163046">
    <property type="component" value="Unassembled WGS sequence"/>
</dbReference>
<gene>
    <name evidence="1" type="primary">DFNB59</name>
    <name evidence="1" type="ORF">OS493_034515</name>
</gene>
<protein>
    <submittedName>
        <fullName evidence="1">Sensory perception of sound</fullName>
    </submittedName>
</protein>
<dbReference type="PANTHER" id="PTHR15207">
    <property type="entry name" value="NONSYNDROMIC HEARING IMPAIRMENT PROTEIN"/>
    <property type="match status" value="1"/>
</dbReference>
<dbReference type="OrthoDB" id="9436533at2759"/>
<accession>A0A9W9YK46</accession>
<proteinExistence type="predicted"/>
<dbReference type="InterPro" id="IPR042377">
    <property type="entry name" value="GSDME"/>
</dbReference>
<comment type="caution">
    <text evidence="1">The sequence shown here is derived from an EMBL/GenBank/DDBJ whole genome shotgun (WGS) entry which is preliminary data.</text>
</comment>
<dbReference type="AlphaFoldDB" id="A0A9W9YK46"/>
<sequence>MGTFELVLADATDAGGKSTGKHNVFDEPDGQNDKALKAVFDVLLKSTLCSKIFDVYRKILSYPTAVAPLRDLLEKGLSSAEKKNSKPLELGEFKSSAGAGYESCKELLLLIGFNMDESADGNVTFPLDSDDGLLRCCTALAEVLVELSAAQCQALKEVTSQYLEPLLYLLKNTMYGKVASVDDPLLQRLWTHSSNPAKDFLLTLGFDQVTEGSQKVLCLKWDFEHISLDDVYVAVFVLCAK</sequence>
<evidence type="ECO:0000313" key="2">
    <source>
        <dbReference type="Proteomes" id="UP001163046"/>
    </source>
</evidence>
<evidence type="ECO:0000313" key="1">
    <source>
        <dbReference type="EMBL" id="KAJ7351910.1"/>
    </source>
</evidence>
<dbReference type="PANTHER" id="PTHR15207:SF3">
    <property type="entry name" value="DEAFNESS, AUTOSOMAL DOMINANT 5-RELATED"/>
    <property type="match status" value="1"/>
</dbReference>
<dbReference type="EMBL" id="MU827350">
    <property type="protein sequence ID" value="KAJ7351910.1"/>
    <property type="molecule type" value="Genomic_DNA"/>
</dbReference>
<keyword evidence="2" id="KW-1185">Reference proteome</keyword>
<dbReference type="GO" id="GO:0012501">
    <property type="term" value="P:programmed cell death"/>
    <property type="evidence" value="ECO:0007669"/>
    <property type="project" value="InterPro"/>
</dbReference>
<organism evidence="1 2">
    <name type="scientific">Desmophyllum pertusum</name>
    <dbReference type="NCBI Taxonomy" id="174260"/>
    <lineage>
        <taxon>Eukaryota</taxon>
        <taxon>Metazoa</taxon>
        <taxon>Cnidaria</taxon>
        <taxon>Anthozoa</taxon>
        <taxon>Hexacorallia</taxon>
        <taxon>Scleractinia</taxon>
        <taxon>Caryophylliina</taxon>
        <taxon>Caryophylliidae</taxon>
        <taxon>Desmophyllum</taxon>
    </lineage>
</organism>
<name>A0A9W9YK46_9CNID</name>
<dbReference type="GO" id="GO:0005737">
    <property type="term" value="C:cytoplasm"/>
    <property type="evidence" value="ECO:0007669"/>
    <property type="project" value="TreeGrafter"/>
</dbReference>